<accession>A0A8R1DF61</accession>
<dbReference type="EnsemblMetazoa" id="CJA00742b.1">
    <property type="protein sequence ID" value="CJA00742b.1"/>
    <property type="gene ID" value="WBGene00119946"/>
</dbReference>
<evidence type="ECO:0000313" key="5">
    <source>
        <dbReference type="Proteomes" id="UP000005237"/>
    </source>
</evidence>
<dbReference type="Gene3D" id="3.30.930.10">
    <property type="entry name" value="Bira Bifunctional Protein, Domain 2"/>
    <property type="match status" value="2"/>
</dbReference>
<comment type="similarity">
    <text evidence="2">Belongs to the LplA family.</text>
</comment>
<dbReference type="InterPro" id="IPR004143">
    <property type="entry name" value="BPL_LPL_catalytic"/>
</dbReference>
<keyword evidence="5" id="KW-1185">Reference proteome</keyword>
<dbReference type="Pfam" id="PF21948">
    <property type="entry name" value="LplA-B_cat"/>
    <property type="match status" value="2"/>
</dbReference>
<dbReference type="SUPFAM" id="SSF55681">
    <property type="entry name" value="Class II aaRS and biotin synthetases"/>
    <property type="match status" value="1"/>
</dbReference>
<dbReference type="InterPro" id="IPR045864">
    <property type="entry name" value="aa-tRNA-synth_II/BPL/LPL"/>
</dbReference>
<dbReference type="GO" id="GO:0005739">
    <property type="term" value="C:mitochondrion"/>
    <property type="evidence" value="ECO:0007669"/>
    <property type="project" value="TreeGrafter"/>
</dbReference>
<evidence type="ECO:0000256" key="1">
    <source>
        <dbReference type="ARBA" id="ARBA00005085"/>
    </source>
</evidence>
<dbReference type="Proteomes" id="UP000005237">
    <property type="component" value="Unassembled WGS sequence"/>
</dbReference>
<dbReference type="InterPro" id="IPR004562">
    <property type="entry name" value="LipoylTrfase_LipoateP_Ligase"/>
</dbReference>
<protein>
    <submittedName>
        <fullName evidence="4">BPL/LPL catalytic domain-containing protein</fullName>
    </submittedName>
</protein>
<dbReference type="GO" id="GO:0009249">
    <property type="term" value="P:protein lipoylation"/>
    <property type="evidence" value="ECO:0007669"/>
    <property type="project" value="InterPro"/>
</dbReference>
<evidence type="ECO:0000256" key="2">
    <source>
        <dbReference type="ARBA" id="ARBA00008242"/>
    </source>
</evidence>
<dbReference type="PANTHER" id="PTHR12561">
    <property type="entry name" value="LIPOATE-PROTEIN LIGASE"/>
    <property type="match status" value="1"/>
</dbReference>
<dbReference type="GO" id="GO:0017118">
    <property type="term" value="F:lipoyltransferase activity"/>
    <property type="evidence" value="ECO:0007669"/>
    <property type="project" value="TreeGrafter"/>
</dbReference>
<feature type="domain" description="BPL/LPL catalytic" evidence="3">
    <location>
        <begin position="80"/>
        <end position="182"/>
    </location>
</feature>
<evidence type="ECO:0000259" key="3">
    <source>
        <dbReference type="Pfam" id="PF21948"/>
    </source>
</evidence>
<reference evidence="5" key="1">
    <citation type="submission" date="2010-08" db="EMBL/GenBank/DDBJ databases">
        <authorList>
            <consortium name="Caenorhabditis japonica Sequencing Consortium"/>
            <person name="Wilson R.K."/>
        </authorList>
    </citation>
    <scope>NUCLEOTIDE SEQUENCE [LARGE SCALE GENOMIC DNA]</scope>
    <source>
        <strain evidence="5">DF5081</strain>
    </source>
</reference>
<comment type="pathway">
    <text evidence="1">Protein modification; protein lipoylation via exogenous pathway; protein N(6)-(lipoyl)lysine from lipoate: step 2/2.</text>
</comment>
<reference evidence="4" key="2">
    <citation type="submission" date="2022-06" db="UniProtKB">
        <authorList>
            <consortium name="EnsemblMetazoa"/>
        </authorList>
    </citation>
    <scope>IDENTIFICATION</scope>
    <source>
        <strain evidence="4">DF5081</strain>
    </source>
</reference>
<dbReference type="AlphaFoldDB" id="A0A8R1DF61"/>
<sequence length="252" mass="28395">MCSTLRGKFATVLNSTSHCIFENLAFEEFLFRTHNVLSHGEVLLTWSNTPSVVVGRHQNPWIEVNIPYAEKNGIKVFISDALNSQYSLNIIPNKRDDMELQPGNRKCSGTAARIARGQAYHHLTLLIDANLSILSNSLKSPWQDQIETNSTRSVKAPAVGFVRQENPTVTVENSRKTIVEAYRTLFDDSRVENVDVAAKVRENPQISKIVEELKTWKWIYGKSPKFTYSDSNGNKVEVKDGLEVDSGKPFIL</sequence>
<feature type="domain" description="BPL/LPL catalytic" evidence="3">
    <location>
        <begin position="21"/>
        <end position="78"/>
    </location>
</feature>
<dbReference type="PANTHER" id="PTHR12561:SF3">
    <property type="entry name" value="LIPOYLTRANSFERASE 1, MITOCHONDRIAL"/>
    <property type="match status" value="1"/>
</dbReference>
<proteinExistence type="inferred from homology"/>
<organism evidence="4 5">
    <name type="scientific">Caenorhabditis japonica</name>
    <dbReference type="NCBI Taxonomy" id="281687"/>
    <lineage>
        <taxon>Eukaryota</taxon>
        <taxon>Metazoa</taxon>
        <taxon>Ecdysozoa</taxon>
        <taxon>Nematoda</taxon>
        <taxon>Chromadorea</taxon>
        <taxon>Rhabditida</taxon>
        <taxon>Rhabditina</taxon>
        <taxon>Rhabditomorpha</taxon>
        <taxon>Rhabditoidea</taxon>
        <taxon>Rhabditidae</taxon>
        <taxon>Peloderinae</taxon>
        <taxon>Caenorhabditis</taxon>
    </lineage>
</organism>
<evidence type="ECO:0000313" key="4">
    <source>
        <dbReference type="EnsemblMetazoa" id="CJA00742b.1"/>
    </source>
</evidence>
<name>A0A8R1DF61_CAEJA</name>